<dbReference type="EMBL" id="VSRR010001134">
    <property type="protein sequence ID" value="MPC22851.1"/>
    <property type="molecule type" value="Genomic_DNA"/>
</dbReference>
<dbReference type="Proteomes" id="UP000324222">
    <property type="component" value="Unassembled WGS sequence"/>
</dbReference>
<protein>
    <submittedName>
        <fullName evidence="1">Uncharacterized protein</fullName>
    </submittedName>
</protein>
<reference evidence="1 2" key="1">
    <citation type="submission" date="2019-05" db="EMBL/GenBank/DDBJ databases">
        <title>Another draft genome of Portunus trituberculatus and its Hox gene families provides insights of decapod evolution.</title>
        <authorList>
            <person name="Jeong J.-H."/>
            <person name="Song I."/>
            <person name="Kim S."/>
            <person name="Choi T."/>
            <person name="Kim D."/>
            <person name="Ryu S."/>
            <person name="Kim W."/>
        </authorList>
    </citation>
    <scope>NUCLEOTIDE SEQUENCE [LARGE SCALE GENOMIC DNA]</scope>
    <source>
        <tissue evidence="1">Muscle</tissue>
    </source>
</reference>
<name>A0A5B7DMN2_PORTR</name>
<comment type="caution">
    <text evidence="1">The sequence shown here is derived from an EMBL/GenBank/DDBJ whole genome shotgun (WGS) entry which is preliminary data.</text>
</comment>
<accession>A0A5B7DMN2</accession>
<evidence type="ECO:0000313" key="2">
    <source>
        <dbReference type="Proteomes" id="UP000324222"/>
    </source>
</evidence>
<evidence type="ECO:0000313" key="1">
    <source>
        <dbReference type="EMBL" id="MPC22851.1"/>
    </source>
</evidence>
<gene>
    <name evidence="1" type="ORF">E2C01_015878</name>
</gene>
<keyword evidence="2" id="KW-1185">Reference proteome</keyword>
<dbReference type="AlphaFoldDB" id="A0A5B7DMN2"/>
<organism evidence="1 2">
    <name type="scientific">Portunus trituberculatus</name>
    <name type="common">Swimming crab</name>
    <name type="synonym">Neptunus trituberculatus</name>
    <dbReference type="NCBI Taxonomy" id="210409"/>
    <lineage>
        <taxon>Eukaryota</taxon>
        <taxon>Metazoa</taxon>
        <taxon>Ecdysozoa</taxon>
        <taxon>Arthropoda</taxon>
        <taxon>Crustacea</taxon>
        <taxon>Multicrustacea</taxon>
        <taxon>Malacostraca</taxon>
        <taxon>Eumalacostraca</taxon>
        <taxon>Eucarida</taxon>
        <taxon>Decapoda</taxon>
        <taxon>Pleocyemata</taxon>
        <taxon>Brachyura</taxon>
        <taxon>Eubrachyura</taxon>
        <taxon>Portunoidea</taxon>
        <taxon>Portunidae</taxon>
        <taxon>Portuninae</taxon>
        <taxon>Portunus</taxon>
    </lineage>
</organism>
<proteinExistence type="predicted"/>
<sequence length="84" mass="9139">MRVRGVGRGGAVVERTRRVWRCVVGRDGVWRGRAGWGGALLGLGLDVYRDVGRIAGTVDASVDHFRRDGPQVIRQAHFAAQVDG</sequence>